<evidence type="ECO:0000256" key="1">
    <source>
        <dbReference type="SAM" id="Phobius"/>
    </source>
</evidence>
<dbReference type="InterPro" id="IPR036938">
    <property type="entry name" value="PAP2/HPO_sf"/>
</dbReference>
<feature type="transmembrane region" description="Helical" evidence="1">
    <location>
        <begin position="112"/>
        <end position="133"/>
    </location>
</feature>
<dbReference type="RefSeq" id="WP_133909283.1">
    <property type="nucleotide sequence ID" value="NZ_SOCP01000032.1"/>
</dbReference>
<name>A0A4R7US40_9PSEU</name>
<reference evidence="2 3" key="1">
    <citation type="submission" date="2019-03" db="EMBL/GenBank/DDBJ databases">
        <title>Genomic Encyclopedia of Archaeal and Bacterial Type Strains, Phase II (KMG-II): from individual species to whole genera.</title>
        <authorList>
            <person name="Goeker M."/>
        </authorList>
    </citation>
    <scope>NUCLEOTIDE SEQUENCE [LARGE SCALE GENOMIC DNA]</scope>
    <source>
        <strain evidence="2 3">DSM 45499</strain>
    </source>
</reference>
<keyword evidence="3" id="KW-1185">Reference proteome</keyword>
<comment type="caution">
    <text evidence="2">The sequence shown here is derived from an EMBL/GenBank/DDBJ whole genome shotgun (WGS) entry which is preliminary data.</text>
</comment>
<feature type="transmembrane region" description="Helical" evidence="1">
    <location>
        <begin position="86"/>
        <end position="106"/>
    </location>
</feature>
<feature type="transmembrane region" description="Helical" evidence="1">
    <location>
        <begin position="179"/>
        <end position="200"/>
    </location>
</feature>
<feature type="transmembrane region" description="Helical" evidence="1">
    <location>
        <begin position="145"/>
        <end position="167"/>
    </location>
</feature>
<proteinExistence type="predicted"/>
<organism evidence="2 3">
    <name type="scientific">Actinophytocola oryzae</name>
    <dbReference type="NCBI Taxonomy" id="502181"/>
    <lineage>
        <taxon>Bacteria</taxon>
        <taxon>Bacillati</taxon>
        <taxon>Actinomycetota</taxon>
        <taxon>Actinomycetes</taxon>
        <taxon>Pseudonocardiales</taxon>
        <taxon>Pseudonocardiaceae</taxon>
    </lineage>
</organism>
<feature type="transmembrane region" description="Helical" evidence="1">
    <location>
        <begin position="16"/>
        <end position="36"/>
    </location>
</feature>
<dbReference type="Proteomes" id="UP000294927">
    <property type="component" value="Unassembled WGS sequence"/>
</dbReference>
<keyword evidence="1" id="KW-0472">Membrane</keyword>
<sequence length="201" mass="21749">MDVTTTPSLPLRAARVVTELLSPAVIVVALPLAVAWQSTGYAVLPTLGWGLLVAVFYSVIPMAIMVRGARRGRWDGHWVRERERRIIPFLLCLVSTSVGLVIMLLADAPRPVIALSWSMIATLVVVLAITRWWKVSVHATVAGGAVATIALLYGPWYLLLVVGVALVCWSRVMVRDHTVAQVVVGALLGPVVGGAVFLWLR</sequence>
<evidence type="ECO:0000313" key="2">
    <source>
        <dbReference type="EMBL" id="TDV36088.1"/>
    </source>
</evidence>
<keyword evidence="1" id="KW-1133">Transmembrane helix</keyword>
<dbReference type="SUPFAM" id="SSF48317">
    <property type="entry name" value="Acid phosphatase/Vanadium-dependent haloperoxidase"/>
    <property type="match status" value="1"/>
</dbReference>
<dbReference type="OrthoDB" id="4935320at2"/>
<protein>
    <recommendedName>
        <fullName evidence="4">PAP2 superfamily protein</fullName>
    </recommendedName>
</protein>
<evidence type="ECO:0000313" key="3">
    <source>
        <dbReference type="Proteomes" id="UP000294927"/>
    </source>
</evidence>
<dbReference type="EMBL" id="SOCP01000032">
    <property type="protein sequence ID" value="TDV36088.1"/>
    <property type="molecule type" value="Genomic_DNA"/>
</dbReference>
<gene>
    <name evidence="2" type="ORF">CLV71_13266</name>
</gene>
<evidence type="ECO:0008006" key="4">
    <source>
        <dbReference type="Google" id="ProtNLM"/>
    </source>
</evidence>
<accession>A0A4R7US40</accession>
<keyword evidence="1" id="KW-0812">Transmembrane</keyword>
<dbReference type="AlphaFoldDB" id="A0A4R7US40"/>
<feature type="transmembrane region" description="Helical" evidence="1">
    <location>
        <begin position="42"/>
        <end position="66"/>
    </location>
</feature>